<dbReference type="PANTHER" id="PTHR41244">
    <property type="entry name" value="RHAMNAN SYNTHESIS F"/>
    <property type="match status" value="1"/>
</dbReference>
<organism evidence="2 3">
    <name type="scientific">Tangfeifania diversioriginum</name>
    <dbReference type="NCBI Taxonomy" id="1168035"/>
    <lineage>
        <taxon>Bacteria</taxon>
        <taxon>Pseudomonadati</taxon>
        <taxon>Bacteroidota</taxon>
        <taxon>Bacteroidia</taxon>
        <taxon>Marinilabiliales</taxon>
        <taxon>Prolixibacteraceae</taxon>
        <taxon>Tangfeifania</taxon>
    </lineage>
</organism>
<dbReference type="STRING" id="1168035.SAMN05444280_101197"/>
<protein>
    <submittedName>
        <fullName evidence="2">Glycosyltransferase WbsX</fullName>
    </submittedName>
</protein>
<accession>A0A1M6AGN1</accession>
<dbReference type="PANTHER" id="PTHR41244:SF1">
    <property type="entry name" value="GLYCOSYLTRANSFERASE"/>
    <property type="match status" value="1"/>
</dbReference>
<keyword evidence="2" id="KW-0808">Transferase</keyword>
<dbReference type="Pfam" id="PF14307">
    <property type="entry name" value="Glyco_tran_WbsX"/>
    <property type="match status" value="1"/>
</dbReference>
<evidence type="ECO:0000313" key="3">
    <source>
        <dbReference type="Proteomes" id="UP000184050"/>
    </source>
</evidence>
<keyword evidence="1" id="KW-0732">Signal</keyword>
<dbReference type="Proteomes" id="UP000184050">
    <property type="component" value="Unassembled WGS sequence"/>
</dbReference>
<feature type="chain" id="PRO_5013019803" evidence="1">
    <location>
        <begin position="30"/>
        <end position="405"/>
    </location>
</feature>
<dbReference type="OrthoDB" id="9816424at2"/>
<reference evidence="2 3" key="1">
    <citation type="submission" date="2016-11" db="EMBL/GenBank/DDBJ databases">
        <authorList>
            <person name="Jaros S."/>
            <person name="Januszkiewicz K."/>
            <person name="Wedrychowicz H."/>
        </authorList>
    </citation>
    <scope>NUCLEOTIDE SEQUENCE [LARGE SCALE GENOMIC DNA]</scope>
    <source>
        <strain evidence="2 3">DSM 27063</strain>
    </source>
</reference>
<sequence length="405" mass="47742">MNKTNFNFLQLIILAFALALFSCNSPAEKQNDESTKKDDYNVAAYVWPSCHHDERFGDMLWPEGTGEWEIIKKGTPRFEGHYQPKVPLWGYEPDDDPQVMEKWIDAATDHGVNVFIFDWYWFDEGPFLESSLNNGFLKAKNRDKMQFYLMWANHDVRRNYWNVHKFSDDSSIMWEGAVDRENFEIIVNRVIQDYFSQPNYFKIDGCPVYSVFSIYNLIKSFGSVEETREAIDYFREKTKEAGFPDLHLQLIVFESPNQQLQQNLEAIGVNSITKYNWGGPHPEDYIQWGTESMERRKQWDEAAEIPYFPNVSIGWDDSPRFPHKGKEDVVHYNKSPEGFAAHMQKAKEYCDEHPEQPKLITIFSWNEWIEGGYLLPDMKYGFDHLEAVKRVMEGEYNPYPSKRNQ</sequence>
<dbReference type="GO" id="GO:0016740">
    <property type="term" value="F:transferase activity"/>
    <property type="evidence" value="ECO:0007669"/>
    <property type="project" value="UniProtKB-KW"/>
</dbReference>
<dbReference type="InterPro" id="IPR032719">
    <property type="entry name" value="WbsX"/>
</dbReference>
<evidence type="ECO:0000256" key="1">
    <source>
        <dbReference type="SAM" id="SignalP"/>
    </source>
</evidence>
<dbReference type="RefSeq" id="WP_073164187.1">
    <property type="nucleotide sequence ID" value="NZ_FQZE01000001.1"/>
</dbReference>
<feature type="signal peptide" evidence="1">
    <location>
        <begin position="1"/>
        <end position="29"/>
    </location>
</feature>
<name>A0A1M6AGN1_9BACT</name>
<dbReference type="PROSITE" id="PS51257">
    <property type="entry name" value="PROKAR_LIPOPROTEIN"/>
    <property type="match status" value="1"/>
</dbReference>
<dbReference type="EMBL" id="FQZE01000001">
    <property type="protein sequence ID" value="SHI35592.1"/>
    <property type="molecule type" value="Genomic_DNA"/>
</dbReference>
<dbReference type="CDD" id="cd11579">
    <property type="entry name" value="Glyco_tran_WbsX"/>
    <property type="match status" value="1"/>
</dbReference>
<dbReference type="Gene3D" id="3.20.20.80">
    <property type="entry name" value="Glycosidases"/>
    <property type="match status" value="1"/>
</dbReference>
<proteinExistence type="predicted"/>
<gene>
    <name evidence="2" type="ORF">SAMN05444280_101197</name>
</gene>
<keyword evidence="3" id="KW-1185">Reference proteome</keyword>
<dbReference type="AlphaFoldDB" id="A0A1M6AGN1"/>
<evidence type="ECO:0000313" key="2">
    <source>
        <dbReference type="EMBL" id="SHI35592.1"/>
    </source>
</evidence>